<reference evidence="3 4" key="1">
    <citation type="submission" date="2019-12" db="EMBL/GenBank/DDBJ databases">
        <title>Nesterenkonia muleiensis sp. nov., a novel actinobacterium isolated from sap of Populus euphratica.</title>
        <authorList>
            <person name="Wang R."/>
        </authorList>
    </citation>
    <scope>NUCLEOTIDE SEQUENCE [LARGE SCALE GENOMIC DNA]</scope>
    <source>
        <strain evidence="3 4">F10</strain>
    </source>
</reference>
<keyword evidence="2" id="KW-0732">Signal</keyword>
<feature type="region of interest" description="Disordered" evidence="1">
    <location>
        <begin position="28"/>
        <end position="52"/>
    </location>
</feature>
<evidence type="ECO:0000256" key="2">
    <source>
        <dbReference type="SAM" id="SignalP"/>
    </source>
</evidence>
<sequence length="197" mass="21252">MIRNSHTRRFSTTAVALTAMVFVAACSSEDPSTTSGGSDAPLSASGLEDASGRELVEELESLPLDERPTDFVASGETEEVVMIDEDGNESSVPLPEDEFYLSVAPYVYQTHDCFFHSLTTCVGEMGNEELEVTVVDEDTGEALFDETVQTHDNGFFGLWLPRDVDAELTIEHDGLTSTVPISTGEGDPTCLTTSQLT</sequence>
<evidence type="ECO:0000256" key="1">
    <source>
        <dbReference type="SAM" id="MobiDB-lite"/>
    </source>
</evidence>
<dbReference type="RefSeq" id="WP_157324224.1">
    <property type="nucleotide sequence ID" value="NZ_BMFX01000051.1"/>
</dbReference>
<dbReference type="OrthoDB" id="73040at2"/>
<dbReference type="AlphaFoldDB" id="A0A7K1UK49"/>
<evidence type="ECO:0000313" key="4">
    <source>
        <dbReference type="Proteomes" id="UP000460157"/>
    </source>
</evidence>
<feature type="chain" id="PRO_5039465554" description="CueP family metal-binding protein" evidence="2">
    <location>
        <begin position="25"/>
        <end position="197"/>
    </location>
</feature>
<dbReference type="InterPro" id="IPR047808">
    <property type="entry name" value="CueP-like"/>
</dbReference>
<gene>
    <name evidence="3" type="ORF">GNZ21_10855</name>
</gene>
<organism evidence="3 4">
    <name type="scientific">Nesterenkonia alkaliphila</name>
    <dbReference type="NCBI Taxonomy" id="1463631"/>
    <lineage>
        <taxon>Bacteria</taxon>
        <taxon>Bacillati</taxon>
        <taxon>Actinomycetota</taxon>
        <taxon>Actinomycetes</taxon>
        <taxon>Micrococcales</taxon>
        <taxon>Micrococcaceae</taxon>
        <taxon>Nesterenkonia</taxon>
    </lineage>
</organism>
<evidence type="ECO:0000313" key="3">
    <source>
        <dbReference type="EMBL" id="MVT26849.1"/>
    </source>
</evidence>
<keyword evidence="4" id="KW-1185">Reference proteome</keyword>
<feature type="signal peptide" evidence="2">
    <location>
        <begin position="1"/>
        <end position="24"/>
    </location>
</feature>
<comment type="caution">
    <text evidence="3">The sequence shown here is derived from an EMBL/GenBank/DDBJ whole genome shotgun (WGS) entry which is preliminary data.</text>
</comment>
<protein>
    <recommendedName>
        <fullName evidence="5">CueP family metal-binding protein</fullName>
    </recommendedName>
</protein>
<name>A0A7K1UK49_9MICC</name>
<dbReference type="NCBIfam" id="NF038094">
    <property type="entry name" value="CueP_fam"/>
    <property type="match status" value="1"/>
</dbReference>
<proteinExistence type="predicted"/>
<accession>A0A7K1UK49</accession>
<dbReference type="EMBL" id="WRPM01000073">
    <property type="protein sequence ID" value="MVT26849.1"/>
    <property type="molecule type" value="Genomic_DNA"/>
</dbReference>
<dbReference type="Proteomes" id="UP000460157">
    <property type="component" value="Unassembled WGS sequence"/>
</dbReference>
<dbReference type="Gene3D" id="2.60.40.3700">
    <property type="match status" value="1"/>
</dbReference>
<dbReference type="PROSITE" id="PS51257">
    <property type="entry name" value="PROKAR_LIPOPROTEIN"/>
    <property type="match status" value="1"/>
</dbReference>
<evidence type="ECO:0008006" key="5">
    <source>
        <dbReference type="Google" id="ProtNLM"/>
    </source>
</evidence>
<dbReference type="Pfam" id="PF21172">
    <property type="entry name" value="CueP"/>
    <property type="match status" value="1"/>
</dbReference>